<dbReference type="Gene3D" id="1.25.10.10">
    <property type="entry name" value="Leucine-rich Repeat Variant"/>
    <property type="match status" value="1"/>
</dbReference>
<dbReference type="InterPro" id="IPR011989">
    <property type="entry name" value="ARM-like"/>
</dbReference>
<comment type="caution">
    <text evidence="1">The sequence shown here is derived from an EMBL/GenBank/DDBJ whole genome shotgun (WGS) entry which is preliminary data.</text>
</comment>
<name>A0A0A0C2G8_9CELL</name>
<feature type="non-terminal residue" evidence="1">
    <location>
        <position position="175"/>
    </location>
</feature>
<dbReference type="Proteomes" id="UP000054314">
    <property type="component" value="Unassembled WGS sequence"/>
</dbReference>
<dbReference type="SUPFAM" id="SSF48371">
    <property type="entry name" value="ARM repeat"/>
    <property type="match status" value="1"/>
</dbReference>
<evidence type="ECO:0008006" key="3">
    <source>
        <dbReference type="Google" id="ProtNLM"/>
    </source>
</evidence>
<protein>
    <recommendedName>
        <fullName evidence="3">PBS lyase</fullName>
    </recommendedName>
</protein>
<dbReference type="Pfam" id="PF13646">
    <property type="entry name" value="HEAT_2"/>
    <property type="match status" value="1"/>
</dbReference>
<keyword evidence="2" id="KW-1185">Reference proteome</keyword>
<proteinExistence type="predicted"/>
<reference evidence="1 2" key="1">
    <citation type="submission" date="2013-08" db="EMBL/GenBank/DDBJ databases">
        <title>Genome sequencing of Cellulomonas bogoriensis 69B4.</title>
        <authorList>
            <person name="Chen F."/>
            <person name="Li Y."/>
            <person name="Wang G."/>
        </authorList>
    </citation>
    <scope>NUCLEOTIDE SEQUENCE [LARGE SCALE GENOMIC DNA]</scope>
    <source>
        <strain evidence="1 2">69B4</strain>
    </source>
</reference>
<evidence type="ECO:0000313" key="1">
    <source>
        <dbReference type="EMBL" id="KGM14376.1"/>
    </source>
</evidence>
<dbReference type="InterPro" id="IPR016024">
    <property type="entry name" value="ARM-type_fold"/>
</dbReference>
<organism evidence="1 2">
    <name type="scientific">Cellulomonas bogoriensis 69B4 = DSM 16987</name>
    <dbReference type="NCBI Taxonomy" id="1386082"/>
    <lineage>
        <taxon>Bacteria</taxon>
        <taxon>Bacillati</taxon>
        <taxon>Actinomycetota</taxon>
        <taxon>Actinomycetes</taxon>
        <taxon>Micrococcales</taxon>
        <taxon>Cellulomonadaceae</taxon>
        <taxon>Cellulomonas</taxon>
    </lineage>
</organism>
<evidence type="ECO:0000313" key="2">
    <source>
        <dbReference type="Proteomes" id="UP000054314"/>
    </source>
</evidence>
<dbReference type="AlphaFoldDB" id="A0A0A0C2G8"/>
<accession>A0A0A0C2G8</accession>
<sequence length="175" mass="18303">MILVLALVAGLGRGVRAVRERSRRRLAAPARPVLMRVVAGEGDDRDLAWLAGLDARHWSAVEPVAAGLLGKVSGEAHGNLVGLLQRRGTLKRAARDCGSRSAVRRARGADLLGAARRREDGASLVPLLRDRDHDVRQVAARALGRIGDASAADAVLAAVHDAGGVLTRTATGALL</sequence>
<dbReference type="EMBL" id="AXCZ01000004">
    <property type="protein sequence ID" value="KGM14376.1"/>
    <property type="molecule type" value="Genomic_DNA"/>
</dbReference>
<gene>
    <name evidence="1" type="ORF">N869_12465</name>
</gene>